<dbReference type="VEuPathDB" id="ToxoDB:ETH_00021125"/>
<feature type="domain" description="ATPase AAA-type core" evidence="1">
    <location>
        <begin position="43"/>
        <end position="122"/>
    </location>
</feature>
<gene>
    <name evidence="2" type="ORF">ETH_00021125</name>
</gene>
<evidence type="ECO:0000259" key="1">
    <source>
        <dbReference type="Pfam" id="PF07724"/>
    </source>
</evidence>
<dbReference type="VEuPathDB" id="ToxoDB:ETH2_0305700"/>
<protein>
    <recommendedName>
        <fullName evidence="1">ATPase AAA-type core domain-containing protein</fullName>
    </recommendedName>
</protein>
<evidence type="ECO:0000313" key="2">
    <source>
        <dbReference type="EMBL" id="CDJ40295.1"/>
    </source>
</evidence>
<dbReference type="AlphaFoldDB" id="U6KXS2"/>
<dbReference type="GeneID" id="25253340"/>
<reference evidence="2" key="2">
    <citation type="submission" date="2013-10" db="EMBL/GenBank/DDBJ databases">
        <authorList>
            <person name="Aslett M."/>
        </authorList>
    </citation>
    <scope>NUCLEOTIDE SEQUENCE [LARGE SCALE GENOMIC DNA]</scope>
    <source>
        <strain evidence="2">Houghton</strain>
    </source>
</reference>
<dbReference type="GO" id="GO:0016887">
    <property type="term" value="F:ATP hydrolysis activity"/>
    <property type="evidence" value="ECO:0007669"/>
    <property type="project" value="InterPro"/>
</dbReference>
<dbReference type="PANTHER" id="PTHR48102:SF3">
    <property type="entry name" value="ATP-DEPENDENT PROTEASE ATPASE SUBUNIT HSLU"/>
    <property type="match status" value="1"/>
</dbReference>
<dbReference type="InterPro" id="IPR027417">
    <property type="entry name" value="P-loop_NTPase"/>
</dbReference>
<dbReference type="Gene3D" id="3.40.50.300">
    <property type="entry name" value="P-loop containing nucleotide triphosphate hydrolases"/>
    <property type="match status" value="1"/>
</dbReference>
<dbReference type="GO" id="GO:0005524">
    <property type="term" value="F:ATP binding"/>
    <property type="evidence" value="ECO:0007669"/>
    <property type="project" value="InterPro"/>
</dbReference>
<dbReference type="SUPFAM" id="SSF52540">
    <property type="entry name" value="P-loop containing nucleoside triphosphate hydrolases"/>
    <property type="match status" value="1"/>
</dbReference>
<dbReference type="EMBL" id="HG675067">
    <property type="protein sequence ID" value="CDJ40295.1"/>
    <property type="molecule type" value="Genomic_DNA"/>
</dbReference>
<dbReference type="InterPro" id="IPR003959">
    <property type="entry name" value="ATPase_AAA_core"/>
</dbReference>
<accession>U6KXS2</accession>
<proteinExistence type="predicted"/>
<dbReference type="Pfam" id="PF07724">
    <property type="entry name" value="AAA_2"/>
    <property type="match status" value="1"/>
</dbReference>
<dbReference type="GO" id="GO:0009376">
    <property type="term" value="C:HslUV protease complex"/>
    <property type="evidence" value="ECO:0007669"/>
    <property type="project" value="TreeGrafter"/>
</dbReference>
<dbReference type="InterPro" id="IPR050052">
    <property type="entry name" value="ATP-dep_Clp_protease_ClpX"/>
</dbReference>
<name>U6KXS2_EIMTE</name>
<organism evidence="2 3">
    <name type="scientific">Eimeria tenella</name>
    <name type="common">Coccidian parasite</name>
    <dbReference type="NCBI Taxonomy" id="5802"/>
    <lineage>
        <taxon>Eukaryota</taxon>
        <taxon>Sar</taxon>
        <taxon>Alveolata</taxon>
        <taxon>Apicomplexa</taxon>
        <taxon>Conoidasida</taxon>
        <taxon>Coccidia</taxon>
        <taxon>Eucoccidiorida</taxon>
        <taxon>Eimeriorina</taxon>
        <taxon>Eimeriidae</taxon>
        <taxon>Eimeria</taxon>
    </lineage>
</organism>
<dbReference type="Gene3D" id="1.10.8.60">
    <property type="match status" value="1"/>
</dbReference>
<reference evidence="2" key="1">
    <citation type="submission" date="2013-10" db="EMBL/GenBank/DDBJ databases">
        <title>Genomic analysis of the causative agents of coccidiosis in chickens.</title>
        <authorList>
            <person name="Reid A.J."/>
            <person name="Blake D."/>
            <person name="Billington K."/>
            <person name="Browne H."/>
            <person name="Dunn M."/>
            <person name="Hung S."/>
            <person name="Kawahara F."/>
            <person name="Miranda-Saavedra D."/>
            <person name="Mourier T."/>
            <person name="Nagra H."/>
            <person name="Otto T.D."/>
            <person name="Rawlings N."/>
            <person name="Sanchez A."/>
            <person name="Sanders M."/>
            <person name="Subramaniam C."/>
            <person name="Tay Y."/>
            <person name="Dear P."/>
            <person name="Doerig C."/>
            <person name="Gruber A."/>
            <person name="Parkinson J."/>
            <person name="Shirley M."/>
            <person name="Wan K.L."/>
            <person name="Berriman M."/>
            <person name="Tomley F."/>
            <person name="Pain A."/>
        </authorList>
    </citation>
    <scope>NUCLEOTIDE SEQUENCE [LARGE SCALE GENOMIC DNA]</scope>
    <source>
        <strain evidence="2">Houghton</strain>
    </source>
</reference>
<dbReference type="OrthoDB" id="1721884at2759"/>
<evidence type="ECO:0000313" key="3">
    <source>
        <dbReference type="Proteomes" id="UP000030747"/>
    </source>
</evidence>
<sequence>MPMVPSAGHQGVLSDIESAMRDAKDSRMPQLFTSGALPDMVIQQAVEAVEQEGIVFIDEIDKICSKSGSGGYHGPDASDEGVQRDLLPLLEGSTVTTRYGDIRTDYILFIASALLATEGIVLDFRDDAISEVARVAWEINSQVENIGARRLHTVIEKVLGDINLNASLHAPGAT</sequence>
<dbReference type="Proteomes" id="UP000030747">
    <property type="component" value="Unassembled WGS sequence"/>
</dbReference>
<dbReference type="GO" id="GO:0051603">
    <property type="term" value="P:proteolysis involved in protein catabolic process"/>
    <property type="evidence" value="ECO:0007669"/>
    <property type="project" value="TreeGrafter"/>
</dbReference>
<dbReference type="PANTHER" id="PTHR48102">
    <property type="entry name" value="ATP-DEPENDENT CLP PROTEASE ATP-BINDING SUBUNIT CLPX-LIKE, MITOCHONDRIAL-RELATED"/>
    <property type="match status" value="1"/>
</dbReference>
<keyword evidence="3" id="KW-1185">Reference proteome</keyword>
<dbReference type="RefSeq" id="XP_013231048.1">
    <property type="nucleotide sequence ID" value="XM_013375594.1"/>
</dbReference>